<comment type="caution">
    <text evidence="18">The sequence shown here is derived from an EMBL/GenBank/DDBJ whole genome shotgun (WGS) entry which is preliminary data.</text>
</comment>
<gene>
    <name evidence="18" type="primary">flhF</name>
    <name evidence="18" type="ORF">LS74_002550</name>
</gene>
<evidence type="ECO:0000256" key="6">
    <source>
        <dbReference type="ARBA" id="ARBA00022741"/>
    </source>
</evidence>
<evidence type="ECO:0000256" key="7">
    <source>
        <dbReference type="ARBA" id="ARBA00022795"/>
    </source>
</evidence>
<keyword evidence="10" id="KW-0472">Membrane</keyword>
<dbReference type="GO" id="GO:0044781">
    <property type="term" value="P:bacterial-type flagellum organization"/>
    <property type="evidence" value="ECO:0007669"/>
    <property type="project" value="UniProtKB-UniRule"/>
</dbReference>
<dbReference type="FunFam" id="3.40.50.300:FF:000695">
    <property type="entry name" value="Flagellar biosynthesis regulator FlhF"/>
    <property type="match status" value="1"/>
</dbReference>
<dbReference type="GO" id="GO:0005047">
    <property type="term" value="F:signal recognition particle binding"/>
    <property type="evidence" value="ECO:0007669"/>
    <property type="project" value="TreeGrafter"/>
</dbReference>
<evidence type="ECO:0000313" key="19">
    <source>
        <dbReference type="Proteomes" id="UP000029921"/>
    </source>
</evidence>
<dbReference type="InterPro" id="IPR047040">
    <property type="entry name" value="FlhF__GTPase_dom"/>
</dbReference>
<dbReference type="PANTHER" id="PTHR43134">
    <property type="entry name" value="SIGNAL RECOGNITION PARTICLE RECEPTOR SUBUNIT ALPHA"/>
    <property type="match status" value="1"/>
</dbReference>
<dbReference type="GO" id="GO:0003924">
    <property type="term" value="F:GTPase activity"/>
    <property type="evidence" value="ECO:0007669"/>
    <property type="project" value="UniProtKB-UniRule"/>
</dbReference>
<dbReference type="CDD" id="cd17873">
    <property type="entry name" value="FlhF"/>
    <property type="match status" value="1"/>
</dbReference>
<feature type="compositionally biased region" description="Polar residues" evidence="15">
    <location>
        <begin position="61"/>
        <end position="84"/>
    </location>
</feature>
<evidence type="ECO:0000256" key="13">
    <source>
        <dbReference type="NCBIfam" id="TIGR03499"/>
    </source>
</evidence>
<evidence type="ECO:0000256" key="12">
    <source>
        <dbReference type="ARBA" id="ARBA00025337"/>
    </source>
</evidence>
<comment type="subcellular location">
    <subcellularLocation>
        <location evidence="1">Cell membrane</location>
        <topology evidence="1">Peripheral membrane protein</topology>
        <orientation evidence="1">Cytoplasmic side</orientation>
    </subcellularLocation>
</comment>
<keyword evidence="18" id="KW-0966">Cell projection</keyword>
<comment type="function">
    <text evidence="12">Necessary for flagellar biosynthesis. May be involved in translocation of the flagellum.</text>
</comment>
<keyword evidence="18" id="KW-0282">Flagellum</keyword>
<organism evidence="18 19">
    <name type="scientific">Helicobacter magdeburgensis</name>
    <dbReference type="NCBI Taxonomy" id="471858"/>
    <lineage>
        <taxon>Bacteria</taxon>
        <taxon>Pseudomonadati</taxon>
        <taxon>Campylobacterota</taxon>
        <taxon>Epsilonproteobacteria</taxon>
        <taxon>Campylobacterales</taxon>
        <taxon>Helicobacteraceae</taxon>
        <taxon>Helicobacter</taxon>
    </lineage>
</organism>
<evidence type="ECO:0000256" key="3">
    <source>
        <dbReference type="ARBA" id="ARBA00014919"/>
    </source>
</evidence>
<evidence type="ECO:0000256" key="5">
    <source>
        <dbReference type="ARBA" id="ARBA00022475"/>
    </source>
</evidence>
<sequence>MAKKLHTFMGDTPAQALKKAQETFGSDILLVENKEIRKKSLAQPGLYEIVIAVDEIEGKTDTQSTEPKAESSTDLAQQIPQNSVQKKLDEIAEKKMAKKRQEANKPRIYDEVTLQLSNAVKEISQIANVPSNMPESPSIIPQTPPPSTPSLSSSSPALSPNAARPYPTSTTTTNKPSKAQIMQKLDERANERIQDLQQTRLEQHINERLELKEIKSELDDLNDKLKIIQNMLWEEKSPKNEGINIPQEFAEIYRIAKSSGMSREHLDTIMQLSLELMPLKMRSSSTTIKRYFREVLRKMIYCRSENLNNNDKKIMMLVGPTGVGKTTTLAKLAARYSLMLNKRYRVGVITLDTYRLAAVDQLMAYARMMKLSIDTVVEPEELPKAIDSLKHCDYILIDTAGHSQHDRGKLQNIKSYLNTDYKIDISLVLALNAKYEDLKDTYNAFSELNIDTLIFSKLDESRNFGNMFSLVYDTKKPISYLSIGQGVPNDLILASNDYLVDCLLDGFKRPESK</sequence>
<keyword evidence="7" id="KW-1005">Bacterial flagellum biogenesis</keyword>
<dbReference type="InterPro" id="IPR003593">
    <property type="entry name" value="AAA+_ATPase"/>
</dbReference>
<dbReference type="Proteomes" id="UP000029921">
    <property type="component" value="Unassembled WGS sequence"/>
</dbReference>
<dbReference type="SUPFAM" id="SSF52540">
    <property type="entry name" value="P-loop containing nucleoside triphosphate hydrolases"/>
    <property type="match status" value="1"/>
</dbReference>
<evidence type="ECO:0000256" key="8">
    <source>
        <dbReference type="ARBA" id="ARBA00022927"/>
    </source>
</evidence>
<evidence type="ECO:0000313" key="18">
    <source>
        <dbReference type="EMBL" id="TLD93041.1"/>
    </source>
</evidence>
<dbReference type="Pfam" id="PF00448">
    <property type="entry name" value="SRP54"/>
    <property type="match status" value="1"/>
</dbReference>
<evidence type="ECO:0000256" key="11">
    <source>
        <dbReference type="ARBA" id="ARBA00023225"/>
    </source>
</evidence>
<accession>A0A4U8T102</accession>
<comment type="similarity">
    <text evidence="2">Belongs to the GTP-binding SRP family.</text>
</comment>
<dbReference type="GO" id="GO:0006614">
    <property type="term" value="P:SRP-dependent cotranslational protein targeting to membrane"/>
    <property type="evidence" value="ECO:0007669"/>
    <property type="project" value="UniProtKB-UniRule"/>
</dbReference>
<evidence type="ECO:0000259" key="16">
    <source>
        <dbReference type="SMART" id="SM00382"/>
    </source>
</evidence>
<protein>
    <recommendedName>
        <fullName evidence="3 13">Flagellar biosynthesis protein FlhF</fullName>
    </recommendedName>
</protein>
<evidence type="ECO:0000259" key="17">
    <source>
        <dbReference type="SMART" id="SM00962"/>
    </source>
</evidence>
<dbReference type="Gene3D" id="3.40.50.300">
    <property type="entry name" value="P-loop containing nucleotide triphosphate hydrolases"/>
    <property type="match status" value="1"/>
</dbReference>
<keyword evidence="14" id="KW-0175">Coiled coil</keyword>
<keyword evidence="6" id="KW-0547">Nucleotide-binding</keyword>
<name>A0A4U8T102_9HELI</name>
<dbReference type="InterPro" id="IPR020006">
    <property type="entry name" value="FlhF"/>
</dbReference>
<dbReference type="InterPro" id="IPR000897">
    <property type="entry name" value="SRP54_GTPase_dom"/>
</dbReference>
<keyword evidence="19" id="KW-1185">Reference proteome</keyword>
<dbReference type="PANTHER" id="PTHR43134:SF3">
    <property type="entry name" value="FLAGELLAR BIOSYNTHESIS PROTEIN FLHF"/>
    <property type="match status" value="1"/>
</dbReference>
<evidence type="ECO:0000256" key="14">
    <source>
        <dbReference type="SAM" id="Coils"/>
    </source>
</evidence>
<evidence type="ECO:0000256" key="1">
    <source>
        <dbReference type="ARBA" id="ARBA00004413"/>
    </source>
</evidence>
<feature type="domain" description="SRP54-type proteins GTP-binding" evidence="17">
    <location>
        <begin position="312"/>
        <end position="505"/>
    </location>
</feature>
<reference evidence="18 19" key="1">
    <citation type="journal article" date="2014" name="Genome Announc.">
        <title>Draft genome sequences of eight enterohepatic helicobacter species isolated from both laboratory and wild rodents.</title>
        <authorList>
            <person name="Sheh A."/>
            <person name="Shen Z."/>
            <person name="Fox J.G."/>
        </authorList>
    </citation>
    <scope>NUCLEOTIDE SEQUENCE [LARGE SCALE GENOMIC DNA]</scope>
    <source>
        <strain evidence="18 19">MIT 96-1001</strain>
    </source>
</reference>
<dbReference type="GO" id="GO:0005886">
    <property type="term" value="C:plasma membrane"/>
    <property type="evidence" value="ECO:0007669"/>
    <property type="project" value="UniProtKB-SubCell"/>
</dbReference>
<evidence type="ECO:0000256" key="15">
    <source>
        <dbReference type="SAM" id="MobiDB-lite"/>
    </source>
</evidence>
<dbReference type="GO" id="GO:0005525">
    <property type="term" value="F:GTP binding"/>
    <property type="evidence" value="ECO:0007669"/>
    <property type="project" value="UniProtKB-UniRule"/>
</dbReference>
<dbReference type="Gene3D" id="1.20.120.1380">
    <property type="entry name" value="Flagellar FlhF biosynthesis protein, N domain"/>
    <property type="match status" value="1"/>
</dbReference>
<dbReference type="SMART" id="SM00962">
    <property type="entry name" value="SRP54"/>
    <property type="match status" value="1"/>
</dbReference>
<feature type="region of interest" description="Disordered" evidence="15">
    <location>
        <begin position="129"/>
        <end position="179"/>
    </location>
</feature>
<evidence type="ECO:0000256" key="10">
    <source>
        <dbReference type="ARBA" id="ARBA00023136"/>
    </source>
</evidence>
<keyword evidence="18" id="KW-0969">Cilium</keyword>
<dbReference type="AlphaFoldDB" id="A0A4U8T102"/>
<dbReference type="SMART" id="SM00382">
    <property type="entry name" value="AAA"/>
    <property type="match status" value="1"/>
</dbReference>
<dbReference type="NCBIfam" id="TIGR03499">
    <property type="entry name" value="FlhF"/>
    <property type="match status" value="1"/>
</dbReference>
<feature type="region of interest" description="Disordered" evidence="15">
    <location>
        <begin position="57"/>
        <end position="84"/>
    </location>
</feature>
<feature type="coiled-coil region" evidence="14">
    <location>
        <begin position="179"/>
        <end position="231"/>
    </location>
</feature>
<dbReference type="EMBL" id="JRPE02000003">
    <property type="protein sequence ID" value="TLD93041.1"/>
    <property type="molecule type" value="Genomic_DNA"/>
</dbReference>
<keyword evidence="8" id="KW-0653">Protein transport</keyword>
<dbReference type="RefSeq" id="WP_034586137.1">
    <property type="nucleotide sequence ID" value="NZ_JRPE02000003.1"/>
</dbReference>
<evidence type="ECO:0000256" key="9">
    <source>
        <dbReference type="ARBA" id="ARBA00023134"/>
    </source>
</evidence>
<keyword evidence="5" id="KW-1003">Cell membrane</keyword>
<dbReference type="InterPro" id="IPR027417">
    <property type="entry name" value="P-loop_NTPase"/>
</dbReference>
<dbReference type="GO" id="GO:0015031">
    <property type="term" value="P:protein transport"/>
    <property type="evidence" value="ECO:0007669"/>
    <property type="project" value="UniProtKB-KW"/>
</dbReference>
<keyword evidence="4" id="KW-0813">Transport</keyword>
<keyword evidence="9" id="KW-0342">GTP-binding</keyword>
<evidence type="ECO:0000256" key="2">
    <source>
        <dbReference type="ARBA" id="ARBA00008531"/>
    </source>
</evidence>
<evidence type="ECO:0000256" key="4">
    <source>
        <dbReference type="ARBA" id="ARBA00022448"/>
    </source>
</evidence>
<feature type="domain" description="AAA+ ATPase" evidence="16">
    <location>
        <begin position="311"/>
        <end position="468"/>
    </location>
</feature>
<feature type="compositionally biased region" description="Low complexity" evidence="15">
    <location>
        <begin position="149"/>
        <end position="160"/>
    </location>
</feature>
<proteinExistence type="inferred from homology"/>
<keyword evidence="11" id="KW-1006">Bacterial flagellum protein export</keyword>